<dbReference type="PANTHER" id="PTHR12616:SF8">
    <property type="entry name" value="VACUOLAR PROTEIN SORTING-ASSOCIATED PROTEIN 8 HOMOLOG"/>
    <property type="match status" value="1"/>
</dbReference>
<gene>
    <name evidence="5" type="ORF">PPACK8108_LOCUS845</name>
</gene>
<comment type="similarity">
    <text evidence="1">Belongs to the VPS8 family.</text>
</comment>
<dbReference type="InterPro" id="IPR059070">
    <property type="entry name" value="TPR_VPS8_2"/>
</dbReference>
<dbReference type="Proteomes" id="UP001153365">
    <property type="component" value="Unassembled WGS sequence"/>
</dbReference>
<feature type="region of interest" description="Disordered" evidence="2">
    <location>
        <begin position="272"/>
        <end position="301"/>
    </location>
</feature>
<dbReference type="InterPro" id="IPR015943">
    <property type="entry name" value="WD40/YVTN_repeat-like_dom_sf"/>
</dbReference>
<dbReference type="GO" id="GO:0005770">
    <property type="term" value="C:late endosome"/>
    <property type="evidence" value="ECO:0007669"/>
    <property type="project" value="TreeGrafter"/>
</dbReference>
<name>A0AAV0AG67_PHAPC</name>
<evidence type="ECO:0000256" key="2">
    <source>
        <dbReference type="SAM" id="MobiDB-lite"/>
    </source>
</evidence>
<evidence type="ECO:0000313" key="5">
    <source>
        <dbReference type="EMBL" id="CAH7666492.1"/>
    </source>
</evidence>
<dbReference type="InterPro" id="IPR036322">
    <property type="entry name" value="WD40_repeat_dom_sf"/>
</dbReference>
<feature type="compositionally biased region" description="Polar residues" evidence="2">
    <location>
        <begin position="358"/>
        <end position="371"/>
    </location>
</feature>
<feature type="region of interest" description="Disordered" evidence="2">
    <location>
        <begin position="309"/>
        <end position="328"/>
    </location>
</feature>
<proteinExistence type="inferred from homology"/>
<feature type="compositionally biased region" description="Basic and acidic residues" evidence="2">
    <location>
        <begin position="1909"/>
        <end position="1919"/>
    </location>
</feature>
<feature type="compositionally biased region" description="Low complexity" evidence="2">
    <location>
        <begin position="372"/>
        <end position="382"/>
    </location>
</feature>
<evidence type="ECO:0000313" key="6">
    <source>
        <dbReference type="Proteomes" id="UP001153365"/>
    </source>
</evidence>
<sequence>MPPVTVDNPISSPSTSDHHHHHHHRLVPYPPNQLTAHNLSLSSPVIVSEALGLPEAKGDENGEEELDDDDDSEEFQRLRLGSVDQDTKTYQQRLNDIISDKSPGTLSRSGTRLSTNRSDKSGNTATEDEEKAFVYTNGVDQRCAGNGPGGGGDEEEEEEFVYDGKDVGRIGDGYGFDDDEYGFGDQDYAKTLESILETENDSGEQVKPLMTPSLQQPSILMTSADGSTPPTELDHTANRSSRIRSPAPTNLSATSLSPSQLNNTFNRSISFTPSQSLMGSNSSSSFLNGRSSRPSNTHFSRLRSLPRPLSLQPLSLPHRDFSPSSTLASDVTLPDPLNLAAPPSAVFLNSPAPSINQLSASGSPAQSAHNQSPSSIAADSDSPSPFNGIFRWASLRKITNKIYPTPKRSSTVAVPGSASAASTLLGSPTVVAASGVIVIGTAKGWVMVFDYASNLRCVLGSDAIVSESGAVSSLAISHDHTFVAVGHAMGQIYLYDLSRPDQPARSVPPTTLKLVLEGRSEGHLSGSKIIHLGFVGLRHTAIVSADESGLAFYHALGQVLGLASTDVIRILGKYPEGPAGRLISPNLRKNHLRQASDISIESISTGMKNRKQTRIYGCSTLPLGPSPHPTDHNGLVSILTSTKLIIVGLKPTPRTWWRCTRNLSDSNQSTGSGALSWYPSSSVKDTLEIQKTLHEYTPHPSDSHSEPNKRLSQGFAMDPILAFSWGKLIRFVTVMPDKDDSGEQPFENGDLVEEGILKSFNRKLSGKVPKLRFVEGKSWACDSNVLAIQWLTWRILCVMTATHLEVIDTQVWRRTGFEPIDIRGVVKLDIFKELTMSNHLITPNSKVSSFVHLQRDSAEWVVGSFKAYKGKIFLLTTQDLRLGMVVSWADQILELVEVGSLIEAIELMISYWYGRIDFETIGLPSQDVSRQKIVKPKLKKIMKASLDYIFSDQRVKDDAEFDYEGRGVDRTELFEAMVRSSTRACIAMGELDFIFEDLFEKYLENGIQMIYLEQLEPFVLSSEISLLPTDITQAMINMHESRNEFDLIQEIIRHVEPACLDINQCLRICSRQSLYEALVYVYTEALNDFVGPLVEFLNLIKKIQLRRRRFHQDDELGDSSLQTIASSTETDRESLADPEAESLALHAYKIFSYLTAILTGMSYPNKICYEYERGSKAKLHIYHFLLSGQSIHWPQPSGPLILMTEEGQQESTFPYLRALLMFDAEATLDTLDVVFEDSWLDENSSDLKVIDRQCILNLLLDVVGGDAQDFSSSDRMFCYIFVCRNLPKYPQFLTLPKTTLHSILINLSTEKGLDTVEDRQLALEHLLSIYNPVLSRGDANDDGKREILEMFEEAKFYRILRWIYDSVKNYVKVLICNLQDFDLQPEELFESVTEVLIKNLKGLEHLKDSVKEILLDSILRLLDLSVDKTAKMIEDFDPDLHGQIIEKLESFQSRQLNYLRALMRPNSEGKPVWRSPDPINQLKYFELLCEFDPSAVVHCLKSSDLSRDLDEQIINICRENQVYDGTIWQINQSGNNSAAFKELHSVIQSLSEKMNQNPNDQAALLNQISNLIDLGAEICISRSSQPPHEQLSPENCWLELFSTIITSIQSFSICNNNTAAESLRKVLLRVLSSLISRSTSSTSFSNLVKKLISRQQKGNRQDSSAIKEFRWIVTMIMDSYRFQGSVLEVTSKLVDQDLHENLAQLNKERQRGIRPAELICDICRLSIQVSSQSETKDESNDKKLERLGLFTSPFNTVSNIDSKILPPIPVIVRKKSLKGKEVEPCYHNEYPVTSGQHSSINDQYVDTSMLYYPHQLQSRQQDGDHYLNRSELINPLPMAPQSSVHAPFLLKAPPNRLIPFVNHSLASPMPATDQFMQVQSSSQLKIIKGNGDMNLDEGQLENGRKRKSKNDQNERERDLSERVRELDKFHLDIIKIINKLKNDSEIKKFKKISKNSLVLRADGSIAHLTCLESTIAS</sequence>
<dbReference type="EMBL" id="CALTRL010000115">
    <property type="protein sequence ID" value="CAH7666492.1"/>
    <property type="molecule type" value="Genomic_DNA"/>
</dbReference>
<feature type="compositionally biased region" description="Polar residues" evidence="2">
    <location>
        <begin position="247"/>
        <end position="259"/>
    </location>
</feature>
<organism evidence="5 6">
    <name type="scientific">Phakopsora pachyrhizi</name>
    <name type="common">Asian soybean rust disease fungus</name>
    <dbReference type="NCBI Taxonomy" id="170000"/>
    <lineage>
        <taxon>Eukaryota</taxon>
        <taxon>Fungi</taxon>
        <taxon>Dikarya</taxon>
        <taxon>Basidiomycota</taxon>
        <taxon>Pucciniomycotina</taxon>
        <taxon>Pucciniomycetes</taxon>
        <taxon>Pucciniales</taxon>
        <taxon>Phakopsoraceae</taxon>
        <taxon>Phakopsora</taxon>
    </lineage>
</organism>
<dbReference type="InterPro" id="IPR045111">
    <property type="entry name" value="Vps41/Vps8"/>
</dbReference>
<keyword evidence="6" id="KW-1185">Reference proteome</keyword>
<comment type="caution">
    <text evidence="5">The sequence shown here is derived from an EMBL/GenBank/DDBJ whole genome shotgun (WGS) entry which is preliminary data.</text>
</comment>
<dbReference type="PANTHER" id="PTHR12616">
    <property type="entry name" value="VACUOLAR PROTEIN SORTING VPS41"/>
    <property type="match status" value="1"/>
</dbReference>
<feature type="region of interest" description="Disordered" evidence="2">
    <location>
        <begin position="96"/>
        <end position="129"/>
    </location>
</feature>
<dbReference type="InterPro" id="IPR025941">
    <property type="entry name" value="Vps8_central_dom"/>
</dbReference>
<evidence type="ECO:0000259" key="4">
    <source>
        <dbReference type="Pfam" id="PF25066"/>
    </source>
</evidence>
<reference evidence="5" key="1">
    <citation type="submission" date="2022-06" db="EMBL/GenBank/DDBJ databases">
        <authorList>
            <consortium name="SYNGENTA / RWTH Aachen University"/>
        </authorList>
    </citation>
    <scope>NUCLEOTIDE SEQUENCE</scope>
</reference>
<dbReference type="Gene3D" id="2.130.10.10">
    <property type="entry name" value="YVTN repeat-like/Quinoprotein amine dehydrogenase"/>
    <property type="match status" value="1"/>
</dbReference>
<feature type="region of interest" description="Disordered" evidence="2">
    <location>
        <begin position="1888"/>
        <end position="1919"/>
    </location>
</feature>
<feature type="compositionally biased region" description="Polar residues" evidence="2">
    <location>
        <begin position="102"/>
        <end position="125"/>
    </location>
</feature>
<dbReference type="Pfam" id="PF25066">
    <property type="entry name" value="TPR_VPS8_2"/>
    <property type="match status" value="1"/>
</dbReference>
<feature type="region of interest" description="Disordered" evidence="2">
    <location>
        <begin position="220"/>
        <end position="259"/>
    </location>
</feature>
<dbReference type="Pfam" id="PF23410">
    <property type="entry name" value="Beta-prop_VPS8"/>
    <property type="match status" value="1"/>
</dbReference>
<dbReference type="GO" id="GO:0006623">
    <property type="term" value="P:protein targeting to vacuole"/>
    <property type="evidence" value="ECO:0007669"/>
    <property type="project" value="InterPro"/>
</dbReference>
<feature type="domain" description="VPS8-like TPR-like repeats" evidence="4">
    <location>
        <begin position="1593"/>
        <end position="1709"/>
    </location>
</feature>
<feature type="domain" description="Vacuolar protein sorting-associated protein 8 central" evidence="3">
    <location>
        <begin position="1010"/>
        <end position="1235"/>
    </location>
</feature>
<feature type="compositionally biased region" description="Low complexity" evidence="2">
    <location>
        <begin position="273"/>
        <end position="295"/>
    </location>
</feature>
<evidence type="ECO:0000259" key="3">
    <source>
        <dbReference type="Pfam" id="PF12816"/>
    </source>
</evidence>
<dbReference type="GO" id="GO:0030897">
    <property type="term" value="C:HOPS complex"/>
    <property type="evidence" value="ECO:0007669"/>
    <property type="project" value="TreeGrafter"/>
</dbReference>
<feature type="region of interest" description="Disordered" evidence="2">
    <location>
        <begin position="1"/>
        <end position="32"/>
    </location>
</feature>
<feature type="compositionally biased region" description="Polar residues" evidence="2">
    <location>
        <begin position="220"/>
        <end position="230"/>
    </location>
</feature>
<evidence type="ECO:0000256" key="1">
    <source>
        <dbReference type="ARBA" id="ARBA00009422"/>
    </source>
</evidence>
<accession>A0AAV0AG67</accession>
<dbReference type="GO" id="GO:0034058">
    <property type="term" value="P:endosomal vesicle fusion"/>
    <property type="evidence" value="ECO:0007669"/>
    <property type="project" value="TreeGrafter"/>
</dbReference>
<protein>
    <submittedName>
        <fullName evidence="5">Golgi CORVET complex core vacuolar protein 8-domain-containing protein</fullName>
    </submittedName>
</protein>
<dbReference type="SUPFAM" id="SSF50978">
    <property type="entry name" value="WD40 repeat-like"/>
    <property type="match status" value="1"/>
</dbReference>
<feature type="region of interest" description="Disordered" evidence="2">
    <location>
        <begin position="358"/>
        <end position="382"/>
    </location>
</feature>
<dbReference type="Pfam" id="PF12816">
    <property type="entry name" value="TPR_Vps8"/>
    <property type="match status" value="1"/>
</dbReference>